<comment type="caution">
    <text evidence="1">The sequence shown here is derived from an EMBL/GenBank/DDBJ whole genome shotgun (WGS) entry which is preliminary data.</text>
</comment>
<gene>
    <name evidence="1" type="ORF">DFO67_101281</name>
</gene>
<proteinExistence type="predicted"/>
<dbReference type="Proteomes" id="UP000294489">
    <property type="component" value="Unassembled WGS sequence"/>
</dbReference>
<accession>A0A4R8G432</accession>
<evidence type="ECO:0000313" key="2">
    <source>
        <dbReference type="Proteomes" id="UP000294489"/>
    </source>
</evidence>
<name>A0A4R8G432_9GAMM</name>
<reference evidence="1 2" key="1">
    <citation type="submission" date="2019-03" db="EMBL/GenBank/DDBJ databases">
        <title>Freshwater and sediment microbial communities from various areas in North America, analyzing microbe dynamics in response to fracking.</title>
        <authorList>
            <person name="Lamendella R."/>
        </authorList>
    </citation>
    <scope>NUCLEOTIDE SEQUENCE [LARGE SCALE GENOMIC DNA]</scope>
    <source>
        <strain evidence="1 2">6_TX</strain>
    </source>
</reference>
<dbReference type="AlphaFoldDB" id="A0A4R8G432"/>
<dbReference type="EMBL" id="SOEC01000001">
    <property type="protein sequence ID" value="TDX32985.1"/>
    <property type="molecule type" value="Genomic_DNA"/>
</dbReference>
<evidence type="ECO:0000313" key="1">
    <source>
        <dbReference type="EMBL" id="TDX32985.1"/>
    </source>
</evidence>
<sequence length="69" mass="7466">MSVTRFQDVSPSSLVATCTRGILVVRWVAASRDVFTMNFPNAPLSSGSAGHFVFRPEFSDPPPAEETPP</sequence>
<organism evidence="1 2">
    <name type="scientific">Modicisalibacter xianhensis</name>
    <dbReference type="NCBI Taxonomy" id="442341"/>
    <lineage>
        <taxon>Bacteria</taxon>
        <taxon>Pseudomonadati</taxon>
        <taxon>Pseudomonadota</taxon>
        <taxon>Gammaproteobacteria</taxon>
        <taxon>Oceanospirillales</taxon>
        <taxon>Halomonadaceae</taxon>
        <taxon>Modicisalibacter</taxon>
    </lineage>
</organism>
<protein>
    <submittedName>
        <fullName evidence="1">Uncharacterized protein</fullName>
    </submittedName>
</protein>